<dbReference type="RefSeq" id="XP_001729779.1">
    <property type="nucleotide sequence ID" value="XM_001729727.1"/>
</dbReference>
<evidence type="ECO:0000313" key="2">
    <source>
        <dbReference type="EMBL" id="EDP42565.1"/>
    </source>
</evidence>
<organism evidence="2 3">
    <name type="scientific">Malassezia globosa (strain ATCC MYA-4612 / CBS 7966)</name>
    <name type="common">Dandruff-associated fungus</name>
    <dbReference type="NCBI Taxonomy" id="425265"/>
    <lineage>
        <taxon>Eukaryota</taxon>
        <taxon>Fungi</taxon>
        <taxon>Dikarya</taxon>
        <taxon>Basidiomycota</taxon>
        <taxon>Ustilaginomycotina</taxon>
        <taxon>Malasseziomycetes</taxon>
        <taxon>Malasseziales</taxon>
        <taxon>Malasseziaceae</taxon>
        <taxon>Malassezia</taxon>
    </lineage>
</organism>
<dbReference type="STRING" id="425265.A8Q7C6"/>
<dbReference type="AlphaFoldDB" id="A8Q7C6"/>
<dbReference type="PANTHER" id="PTHR38698">
    <property type="entry name" value="EXPRESSED PROTEIN"/>
    <property type="match status" value="1"/>
</dbReference>
<dbReference type="Proteomes" id="UP000008837">
    <property type="component" value="Unassembled WGS sequence"/>
</dbReference>
<feature type="compositionally biased region" description="Acidic residues" evidence="1">
    <location>
        <begin position="33"/>
        <end position="48"/>
    </location>
</feature>
<dbReference type="VEuPathDB" id="FungiDB:MGL_3323"/>
<evidence type="ECO:0000313" key="3">
    <source>
        <dbReference type="Proteomes" id="UP000008837"/>
    </source>
</evidence>
<sequence>MSASGEDDMGVEATNTADGTCDMDVQKDATTESAEEDMDDFGDFEEGDAPSATYEREAHVDSNVTKHTSTSHVSSTLKQLPLGIDSNDISMREAIRELLPREFTNVHASMSDGSASDVVEEGMRQVEGLSQVLVSEQSRSMFRELDSKDMPSAPLDWRRSHTRRQYLISLGVPINLDEVLGNGPTKEALPPLQLNLMTSDHDSSSLSVPARPGAPKVSSKESWGDHRRRQIGLHEPSLPIGRIEKLLQLSEDDIKLLTLPELRELFREMESLSKRMGDALQYHLMIRETFSTDSEVYHGMIRDLVAGASNKVAARAKQEKRGFMGGRGSKNEDISRPGTPASR</sequence>
<comment type="caution">
    <text evidence="2">The sequence shown here is derived from an EMBL/GenBank/DDBJ whole genome shotgun (WGS) entry which is preliminary data.</text>
</comment>
<gene>
    <name evidence="2" type="ORF">MGL_3323</name>
</gene>
<name>A8Q7C6_MALGO</name>
<dbReference type="InterPro" id="IPR031355">
    <property type="entry name" value="YBL010C/LAA2-like"/>
</dbReference>
<dbReference type="InParanoid" id="A8Q7C6"/>
<keyword evidence="3" id="KW-1185">Reference proteome</keyword>
<dbReference type="OrthoDB" id="5378975at2759"/>
<dbReference type="KEGG" id="mgl:MGL_3323"/>
<dbReference type="OMA" id="FQWTRSE"/>
<proteinExistence type="predicted"/>
<accession>A8Q7C6</accession>
<dbReference type="GeneID" id="5854085"/>
<dbReference type="PANTHER" id="PTHR38698:SF1">
    <property type="entry name" value="FUNGAL PROTEIN"/>
    <property type="match status" value="1"/>
</dbReference>
<dbReference type="EMBL" id="AAYY01000011">
    <property type="protein sequence ID" value="EDP42565.1"/>
    <property type="molecule type" value="Genomic_DNA"/>
</dbReference>
<feature type="region of interest" description="Disordered" evidence="1">
    <location>
        <begin position="200"/>
        <end position="227"/>
    </location>
</feature>
<feature type="compositionally biased region" description="Acidic residues" evidence="1">
    <location>
        <begin position="1"/>
        <end position="10"/>
    </location>
</feature>
<evidence type="ECO:0000256" key="1">
    <source>
        <dbReference type="SAM" id="MobiDB-lite"/>
    </source>
</evidence>
<protein>
    <submittedName>
        <fullName evidence="2">Uncharacterized protein</fullName>
    </submittedName>
</protein>
<dbReference type="Pfam" id="PF17104">
    <property type="entry name" value="YBL010C_LAA2"/>
    <property type="match status" value="1"/>
</dbReference>
<reference evidence="2 3" key="1">
    <citation type="journal article" date="2007" name="Proc. Natl. Acad. Sci. U.S.A.">
        <title>Dandruff-associated Malassezia genomes reveal convergent and divergent virulence traits shared with plant and human fungal pathogens.</title>
        <authorList>
            <person name="Xu J."/>
            <person name="Saunders C.W."/>
            <person name="Hu P."/>
            <person name="Grant R.A."/>
            <person name="Boekhout T."/>
            <person name="Kuramae E.E."/>
            <person name="Kronstad J.W."/>
            <person name="Deangelis Y.M."/>
            <person name="Reeder N.L."/>
            <person name="Johnstone K.R."/>
            <person name="Leland M."/>
            <person name="Fieno A.M."/>
            <person name="Begley W.M."/>
            <person name="Sun Y."/>
            <person name="Lacey M.P."/>
            <person name="Chaudhary T."/>
            <person name="Keough T."/>
            <person name="Chu L."/>
            <person name="Sears R."/>
            <person name="Yuan B."/>
            <person name="Dawson T.L.Jr."/>
        </authorList>
    </citation>
    <scope>NUCLEOTIDE SEQUENCE [LARGE SCALE GENOMIC DNA]</scope>
    <source>
        <strain evidence="3">ATCC MYA-4612 / CBS 7966</strain>
    </source>
</reference>
<feature type="region of interest" description="Disordered" evidence="1">
    <location>
        <begin position="316"/>
        <end position="343"/>
    </location>
</feature>
<feature type="region of interest" description="Disordered" evidence="1">
    <location>
        <begin position="1"/>
        <end position="56"/>
    </location>
</feature>